<feature type="region of interest" description="Disordered" evidence="1">
    <location>
        <begin position="453"/>
        <end position="667"/>
    </location>
</feature>
<reference evidence="2" key="1">
    <citation type="journal article" date="2023" name="Mol. Phylogenet. Evol.">
        <title>Genome-scale phylogeny and comparative genomics of the fungal order Sordariales.</title>
        <authorList>
            <person name="Hensen N."/>
            <person name="Bonometti L."/>
            <person name="Westerberg I."/>
            <person name="Brannstrom I.O."/>
            <person name="Guillou S."/>
            <person name="Cros-Aarteil S."/>
            <person name="Calhoun S."/>
            <person name="Haridas S."/>
            <person name="Kuo A."/>
            <person name="Mondo S."/>
            <person name="Pangilinan J."/>
            <person name="Riley R."/>
            <person name="LaButti K."/>
            <person name="Andreopoulos B."/>
            <person name="Lipzen A."/>
            <person name="Chen C."/>
            <person name="Yan M."/>
            <person name="Daum C."/>
            <person name="Ng V."/>
            <person name="Clum A."/>
            <person name="Steindorff A."/>
            <person name="Ohm R.A."/>
            <person name="Martin F."/>
            <person name="Silar P."/>
            <person name="Natvig D.O."/>
            <person name="Lalanne C."/>
            <person name="Gautier V."/>
            <person name="Ament-Velasquez S.L."/>
            <person name="Kruys A."/>
            <person name="Hutchinson M.I."/>
            <person name="Powell A.J."/>
            <person name="Barry K."/>
            <person name="Miller A.N."/>
            <person name="Grigoriev I.V."/>
            <person name="Debuchy R."/>
            <person name="Gladieux P."/>
            <person name="Hiltunen Thoren M."/>
            <person name="Johannesson H."/>
        </authorList>
    </citation>
    <scope>NUCLEOTIDE SEQUENCE</scope>
    <source>
        <strain evidence="2">CBS 731.68</strain>
    </source>
</reference>
<dbReference type="RefSeq" id="XP_062644987.1">
    <property type="nucleotide sequence ID" value="XM_062785817.1"/>
</dbReference>
<feature type="compositionally biased region" description="Polar residues" evidence="1">
    <location>
        <begin position="338"/>
        <end position="364"/>
    </location>
</feature>
<accession>A0AAN6TWJ8</accession>
<feature type="region of interest" description="Disordered" evidence="1">
    <location>
        <begin position="402"/>
        <end position="438"/>
    </location>
</feature>
<feature type="compositionally biased region" description="Low complexity" evidence="1">
    <location>
        <begin position="583"/>
        <end position="593"/>
    </location>
</feature>
<feature type="region of interest" description="Disordered" evidence="1">
    <location>
        <begin position="187"/>
        <end position="240"/>
    </location>
</feature>
<evidence type="ECO:0000313" key="3">
    <source>
        <dbReference type="Proteomes" id="UP001302602"/>
    </source>
</evidence>
<organism evidence="2 3">
    <name type="scientific">Parathielavia appendiculata</name>
    <dbReference type="NCBI Taxonomy" id="2587402"/>
    <lineage>
        <taxon>Eukaryota</taxon>
        <taxon>Fungi</taxon>
        <taxon>Dikarya</taxon>
        <taxon>Ascomycota</taxon>
        <taxon>Pezizomycotina</taxon>
        <taxon>Sordariomycetes</taxon>
        <taxon>Sordariomycetidae</taxon>
        <taxon>Sordariales</taxon>
        <taxon>Chaetomiaceae</taxon>
        <taxon>Parathielavia</taxon>
    </lineage>
</organism>
<protein>
    <submittedName>
        <fullName evidence="2">Uncharacterized protein</fullName>
    </submittedName>
</protein>
<feature type="compositionally biased region" description="Polar residues" evidence="1">
    <location>
        <begin position="653"/>
        <end position="667"/>
    </location>
</feature>
<feature type="compositionally biased region" description="Pro residues" evidence="1">
    <location>
        <begin position="327"/>
        <end position="337"/>
    </location>
</feature>
<dbReference type="Proteomes" id="UP001302602">
    <property type="component" value="Unassembled WGS sequence"/>
</dbReference>
<dbReference type="GeneID" id="87822583"/>
<feature type="compositionally biased region" description="Low complexity" evidence="1">
    <location>
        <begin position="627"/>
        <end position="652"/>
    </location>
</feature>
<comment type="caution">
    <text evidence="2">The sequence shown here is derived from an EMBL/GenBank/DDBJ whole genome shotgun (WGS) entry which is preliminary data.</text>
</comment>
<feature type="compositionally biased region" description="Low complexity" evidence="1">
    <location>
        <begin position="200"/>
        <end position="212"/>
    </location>
</feature>
<keyword evidence="3" id="KW-1185">Reference proteome</keyword>
<feature type="compositionally biased region" description="Pro residues" evidence="1">
    <location>
        <begin position="517"/>
        <end position="528"/>
    </location>
</feature>
<reference evidence="2" key="2">
    <citation type="submission" date="2023-05" db="EMBL/GenBank/DDBJ databases">
        <authorList>
            <consortium name="Lawrence Berkeley National Laboratory"/>
            <person name="Steindorff A."/>
            <person name="Hensen N."/>
            <person name="Bonometti L."/>
            <person name="Westerberg I."/>
            <person name="Brannstrom I.O."/>
            <person name="Guillou S."/>
            <person name="Cros-Aarteil S."/>
            <person name="Calhoun S."/>
            <person name="Haridas S."/>
            <person name="Kuo A."/>
            <person name="Mondo S."/>
            <person name="Pangilinan J."/>
            <person name="Riley R."/>
            <person name="Labutti K."/>
            <person name="Andreopoulos B."/>
            <person name="Lipzen A."/>
            <person name="Chen C."/>
            <person name="Yanf M."/>
            <person name="Daum C."/>
            <person name="Ng V."/>
            <person name="Clum A."/>
            <person name="Ohm R."/>
            <person name="Martin F."/>
            <person name="Silar P."/>
            <person name="Natvig D."/>
            <person name="Lalanne C."/>
            <person name="Gautier V."/>
            <person name="Ament-Velasquez S.L."/>
            <person name="Kruys A."/>
            <person name="Hutchinson M.I."/>
            <person name="Powell A.J."/>
            <person name="Barry K."/>
            <person name="Miller A.N."/>
            <person name="Grigoriev I.V."/>
            <person name="Debuchy R."/>
            <person name="Gladieux P."/>
            <person name="Thoren M.H."/>
            <person name="Johannesson H."/>
        </authorList>
    </citation>
    <scope>NUCLEOTIDE SEQUENCE</scope>
    <source>
        <strain evidence="2">CBS 731.68</strain>
    </source>
</reference>
<name>A0AAN6TWJ8_9PEZI</name>
<feature type="compositionally biased region" description="Pro residues" evidence="1">
    <location>
        <begin position="487"/>
        <end position="508"/>
    </location>
</feature>
<evidence type="ECO:0000256" key="1">
    <source>
        <dbReference type="SAM" id="MobiDB-lite"/>
    </source>
</evidence>
<gene>
    <name evidence="2" type="ORF">N657DRAFT_120948</name>
</gene>
<feature type="compositionally biased region" description="Pro residues" evidence="1">
    <location>
        <begin position="466"/>
        <end position="477"/>
    </location>
</feature>
<dbReference type="EMBL" id="MU853234">
    <property type="protein sequence ID" value="KAK4121216.1"/>
    <property type="molecule type" value="Genomic_DNA"/>
</dbReference>
<feature type="compositionally biased region" description="Polar residues" evidence="1">
    <location>
        <begin position="302"/>
        <end position="320"/>
    </location>
</feature>
<evidence type="ECO:0000313" key="2">
    <source>
        <dbReference type="EMBL" id="KAK4121216.1"/>
    </source>
</evidence>
<dbReference type="AlphaFoldDB" id="A0AAN6TWJ8"/>
<proteinExistence type="predicted"/>
<feature type="compositionally biased region" description="Polar residues" evidence="1">
    <location>
        <begin position="536"/>
        <end position="560"/>
    </location>
</feature>
<feature type="compositionally biased region" description="Pro residues" evidence="1">
    <location>
        <begin position="572"/>
        <end position="582"/>
    </location>
</feature>
<feature type="region of interest" description="Disordered" evidence="1">
    <location>
        <begin position="292"/>
        <end position="368"/>
    </location>
</feature>
<sequence>MPFNFTEYDAKCAGMTPEELQLEWQHYTRLISGASTSTAVSGLAIPLTCGVSLIGVGMAAPAIHNARKKREIIEKHLQRHGTTHETRKRDVLTSMAFSGTIGVVTLGVGSLGADAVATAGAEHGICAIAENETAIKIVTHAALDGAGMALEHAYTHHKKEKEAERAFQAAGVFQAVADAKAQEAGYAASAHAHNHPHGYTAQGSSTSAQSQTPFNNGYGYSYGYEDQPQPPPPYSAVSSGFAVHDTKSPAMPAVGPSQAYGADNSAAQTQLPYSYGNQASVAPGYSADPSAALMGSFGDPGTASQTQQAPASFETQGNITEQHHPLSPVPTQYPPPQDQSSANHSQATYANPQHQLDQTGQWEPQQGEGPLQVSQLAGFNSSPSSGQNVNAYDMRAMMESLPSATPAEQQPLQSSAVHQPQSHAANASPQETQAAQQVSYQADCSAYTNPVRQQETGDSSYMGGTLPPPPPLPPSSTAPPAYGHSYPSPPSASQPPAPPTLYFPPPPQATTQQATSTPPPPPPPPPQIPAVVHTYPPQSNMFPTPMVQSWQPPTASTQQYPPVEIPRAYYAPAPPPPPPSAPQPHQQQQQQQQQHHEQHQGGYYFPTTYSSGGQYYQHAVSPPPPQQQQQQQQSWNAQPQPHPQSHWQQQPQYMYTSAATLPTAQGY</sequence>